<evidence type="ECO:0000313" key="3">
    <source>
        <dbReference type="EMBL" id="GAI98608.1"/>
    </source>
</evidence>
<dbReference type="PANTHER" id="PTHR43153:SF1">
    <property type="entry name" value="ELECTRON TRANSFER FLAVOPROTEIN SUBUNIT ALPHA, MITOCHONDRIAL"/>
    <property type="match status" value="1"/>
</dbReference>
<feature type="domain" description="Electron transfer flavoprotein alpha/beta-subunit N-terminal" evidence="2">
    <location>
        <begin position="10"/>
        <end position="148"/>
    </location>
</feature>
<evidence type="ECO:0000256" key="1">
    <source>
        <dbReference type="ARBA" id="ARBA00005817"/>
    </source>
</evidence>
<comment type="similarity">
    <text evidence="1">Belongs to the ETF alpha-subunit/FixB family.</text>
</comment>
<name>X1T093_9ZZZZ</name>
<feature type="non-terminal residue" evidence="3">
    <location>
        <position position="148"/>
    </location>
</feature>
<comment type="caution">
    <text evidence="3">The sequence shown here is derived from an EMBL/GenBank/DDBJ whole genome shotgun (WGS) entry which is preliminary data.</text>
</comment>
<dbReference type="SMART" id="SM00893">
    <property type="entry name" value="ETF"/>
    <property type="match status" value="1"/>
</dbReference>
<protein>
    <recommendedName>
        <fullName evidence="2">Electron transfer flavoprotein alpha/beta-subunit N-terminal domain-containing protein</fullName>
    </recommendedName>
</protein>
<dbReference type="Pfam" id="PF01012">
    <property type="entry name" value="ETF"/>
    <property type="match status" value="1"/>
</dbReference>
<proteinExistence type="inferred from homology"/>
<dbReference type="GO" id="GO:0009055">
    <property type="term" value="F:electron transfer activity"/>
    <property type="evidence" value="ECO:0007669"/>
    <property type="project" value="InterPro"/>
</dbReference>
<dbReference type="InterPro" id="IPR014730">
    <property type="entry name" value="ETF_a/b_N"/>
</dbReference>
<organism evidence="3">
    <name type="scientific">marine sediment metagenome</name>
    <dbReference type="NCBI Taxonomy" id="412755"/>
    <lineage>
        <taxon>unclassified sequences</taxon>
        <taxon>metagenomes</taxon>
        <taxon>ecological metagenomes</taxon>
    </lineage>
</organism>
<dbReference type="InterPro" id="IPR001308">
    <property type="entry name" value="ETF_a/FixB"/>
</dbReference>
<gene>
    <name evidence="3" type="ORF">S12H4_31520</name>
</gene>
<accession>X1T093</accession>
<dbReference type="InterPro" id="IPR033947">
    <property type="entry name" value="ETF_alpha_N"/>
</dbReference>
<evidence type="ECO:0000259" key="2">
    <source>
        <dbReference type="SMART" id="SM00893"/>
    </source>
</evidence>
<sequence>MIGVNRKGEVWVFAEQDNGELKDTPIELMSKARRLADTLGVKLAAAVLGDGVKETAKKLIHYGADKVYLVEHPLLAAYQTNSYAKVIFELIHKYEPQIVLYGATATGRDLAPRIASAAKAGLTADCTDLQIGDYKGQNNQLHKNLLFQ</sequence>
<dbReference type="SUPFAM" id="SSF52402">
    <property type="entry name" value="Adenine nucleotide alpha hydrolases-like"/>
    <property type="match status" value="1"/>
</dbReference>
<dbReference type="AlphaFoldDB" id="X1T093"/>
<dbReference type="CDD" id="cd01715">
    <property type="entry name" value="ETF_alpha"/>
    <property type="match status" value="1"/>
</dbReference>
<dbReference type="EMBL" id="BARW01018406">
    <property type="protein sequence ID" value="GAI98608.1"/>
    <property type="molecule type" value="Genomic_DNA"/>
</dbReference>
<dbReference type="Gene3D" id="3.40.50.620">
    <property type="entry name" value="HUPs"/>
    <property type="match status" value="1"/>
</dbReference>
<dbReference type="GO" id="GO:0050660">
    <property type="term" value="F:flavin adenine dinucleotide binding"/>
    <property type="evidence" value="ECO:0007669"/>
    <property type="project" value="InterPro"/>
</dbReference>
<dbReference type="GO" id="GO:0033539">
    <property type="term" value="P:fatty acid beta-oxidation using acyl-CoA dehydrogenase"/>
    <property type="evidence" value="ECO:0007669"/>
    <property type="project" value="TreeGrafter"/>
</dbReference>
<dbReference type="InterPro" id="IPR014729">
    <property type="entry name" value="Rossmann-like_a/b/a_fold"/>
</dbReference>
<dbReference type="PANTHER" id="PTHR43153">
    <property type="entry name" value="ELECTRON TRANSFER FLAVOPROTEIN ALPHA"/>
    <property type="match status" value="1"/>
</dbReference>
<reference evidence="3" key="1">
    <citation type="journal article" date="2014" name="Front. Microbiol.">
        <title>High frequency of phylogenetically diverse reductive dehalogenase-homologous genes in deep subseafloor sedimentary metagenomes.</title>
        <authorList>
            <person name="Kawai M."/>
            <person name="Futagami T."/>
            <person name="Toyoda A."/>
            <person name="Takaki Y."/>
            <person name="Nishi S."/>
            <person name="Hori S."/>
            <person name="Arai W."/>
            <person name="Tsubouchi T."/>
            <person name="Morono Y."/>
            <person name="Uchiyama I."/>
            <person name="Ito T."/>
            <person name="Fujiyama A."/>
            <person name="Inagaki F."/>
            <person name="Takami H."/>
        </authorList>
    </citation>
    <scope>NUCLEOTIDE SEQUENCE</scope>
    <source>
        <strain evidence="3">Expedition CK06-06</strain>
    </source>
</reference>